<accession>A0A0R2FH86</accession>
<evidence type="ECO:0000313" key="1">
    <source>
        <dbReference type="EMBL" id="KRN24140.1"/>
    </source>
</evidence>
<proteinExistence type="predicted"/>
<evidence type="ECO:0000313" key="2">
    <source>
        <dbReference type="Proteomes" id="UP000050865"/>
    </source>
</evidence>
<sequence length="68" mass="7904">MLKEQEKQIFDGLGRPIKTLAKGVRYKMIDHGYYTTALKPGETDAVRPVLPREEQRYLDAKLKLKKTQ</sequence>
<dbReference type="AlphaFoldDB" id="A0A0R2FH86"/>
<reference evidence="1 2" key="1">
    <citation type="journal article" date="2015" name="Genome Announc.">
        <title>Expanding the biotechnology potential of lactobacilli through comparative genomics of 213 strains and associated genera.</title>
        <authorList>
            <person name="Sun Z."/>
            <person name="Harris H.M."/>
            <person name="McCann A."/>
            <person name="Guo C."/>
            <person name="Argimon S."/>
            <person name="Zhang W."/>
            <person name="Yang X."/>
            <person name="Jeffery I.B."/>
            <person name="Cooney J.C."/>
            <person name="Kagawa T.F."/>
            <person name="Liu W."/>
            <person name="Song Y."/>
            <person name="Salvetti E."/>
            <person name="Wrobel A."/>
            <person name="Rasinkangas P."/>
            <person name="Parkhill J."/>
            <person name="Rea M.C."/>
            <person name="O'Sullivan O."/>
            <person name="Ritari J."/>
            <person name="Douillard F.P."/>
            <person name="Paul Ross R."/>
            <person name="Yang R."/>
            <person name="Briner A.E."/>
            <person name="Felis G.E."/>
            <person name="de Vos W.M."/>
            <person name="Barrangou R."/>
            <person name="Klaenhammer T.R."/>
            <person name="Caufield P.W."/>
            <person name="Cui Y."/>
            <person name="Zhang H."/>
            <person name="O'Toole P.W."/>
        </authorList>
    </citation>
    <scope>NUCLEOTIDE SEQUENCE [LARGE SCALE GENOMIC DNA]</scope>
    <source>
        <strain evidence="1 2">DSM 22697</strain>
    </source>
</reference>
<dbReference type="RefSeq" id="WP_054663272.1">
    <property type="nucleotide sequence ID" value="NZ_AYZJ01000024.1"/>
</dbReference>
<dbReference type="Proteomes" id="UP000050865">
    <property type="component" value="Unassembled WGS sequence"/>
</dbReference>
<dbReference type="OrthoDB" id="2299353at2"/>
<comment type="caution">
    <text evidence="1">The sequence shown here is derived from an EMBL/GenBank/DDBJ whole genome shotgun (WGS) entry which is preliminary data.</text>
</comment>
<name>A0A0R2FH86_9LACO</name>
<dbReference type="EMBL" id="AYZJ01000024">
    <property type="protein sequence ID" value="KRN24140.1"/>
    <property type="molecule type" value="Genomic_DNA"/>
</dbReference>
<dbReference type="PATRIC" id="fig|1423730.4.peg.1378"/>
<protein>
    <submittedName>
        <fullName evidence="1">Uncharacterized protein</fullName>
    </submittedName>
</protein>
<organism evidence="1 2">
    <name type="scientific">Lacticaseibacillus camelliae DSM 22697 = JCM 13995</name>
    <dbReference type="NCBI Taxonomy" id="1423730"/>
    <lineage>
        <taxon>Bacteria</taxon>
        <taxon>Bacillati</taxon>
        <taxon>Bacillota</taxon>
        <taxon>Bacilli</taxon>
        <taxon>Lactobacillales</taxon>
        <taxon>Lactobacillaceae</taxon>
        <taxon>Lacticaseibacillus</taxon>
    </lineage>
</organism>
<gene>
    <name evidence="1" type="ORF">FC75_GL001317</name>
</gene>
<keyword evidence="2" id="KW-1185">Reference proteome</keyword>